<protein>
    <submittedName>
        <fullName evidence="2">Uncharacterized protein</fullName>
    </submittedName>
</protein>
<dbReference type="AlphaFoldDB" id="A0AAE0W497"/>
<reference evidence="2" key="2">
    <citation type="journal article" date="2021" name="Genome Biol. Evol.">
        <title>Developing a high-quality reference genome for a parasitic bivalve with doubly uniparental inheritance (Bivalvia: Unionida).</title>
        <authorList>
            <person name="Smith C.H."/>
        </authorList>
    </citation>
    <scope>NUCLEOTIDE SEQUENCE</scope>
    <source>
        <strain evidence="2">CHS0354</strain>
        <tissue evidence="2">Mantle</tissue>
    </source>
</reference>
<evidence type="ECO:0000313" key="2">
    <source>
        <dbReference type="EMBL" id="KAK3599942.1"/>
    </source>
</evidence>
<accession>A0AAE0W497</accession>
<name>A0AAE0W497_9BIVA</name>
<feature type="region of interest" description="Disordered" evidence="1">
    <location>
        <begin position="204"/>
        <end position="244"/>
    </location>
</feature>
<dbReference type="EMBL" id="JAEAOA010000768">
    <property type="protein sequence ID" value="KAK3599942.1"/>
    <property type="molecule type" value="Genomic_DNA"/>
</dbReference>
<feature type="compositionally biased region" description="Polar residues" evidence="1">
    <location>
        <begin position="221"/>
        <end position="235"/>
    </location>
</feature>
<reference evidence="2" key="3">
    <citation type="submission" date="2023-05" db="EMBL/GenBank/DDBJ databases">
        <authorList>
            <person name="Smith C.H."/>
        </authorList>
    </citation>
    <scope>NUCLEOTIDE SEQUENCE</scope>
    <source>
        <strain evidence="2">CHS0354</strain>
        <tissue evidence="2">Mantle</tissue>
    </source>
</reference>
<proteinExistence type="predicted"/>
<evidence type="ECO:0000256" key="1">
    <source>
        <dbReference type="SAM" id="MobiDB-lite"/>
    </source>
</evidence>
<organism evidence="2 3">
    <name type="scientific">Potamilus streckersoni</name>
    <dbReference type="NCBI Taxonomy" id="2493646"/>
    <lineage>
        <taxon>Eukaryota</taxon>
        <taxon>Metazoa</taxon>
        <taxon>Spiralia</taxon>
        <taxon>Lophotrochozoa</taxon>
        <taxon>Mollusca</taxon>
        <taxon>Bivalvia</taxon>
        <taxon>Autobranchia</taxon>
        <taxon>Heteroconchia</taxon>
        <taxon>Palaeoheterodonta</taxon>
        <taxon>Unionida</taxon>
        <taxon>Unionoidea</taxon>
        <taxon>Unionidae</taxon>
        <taxon>Ambleminae</taxon>
        <taxon>Lampsilini</taxon>
        <taxon>Potamilus</taxon>
    </lineage>
</organism>
<reference evidence="2" key="1">
    <citation type="journal article" date="2021" name="Genome Biol. Evol.">
        <title>A High-Quality Reference Genome for a Parasitic Bivalve with Doubly Uniparental Inheritance (Bivalvia: Unionida).</title>
        <authorList>
            <person name="Smith C.H."/>
        </authorList>
    </citation>
    <scope>NUCLEOTIDE SEQUENCE</scope>
    <source>
        <strain evidence="2">CHS0354</strain>
    </source>
</reference>
<gene>
    <name evidence="2" type="ORF">CHS0354_012586</name>
</gene>
<comment type="caution">
    <text evidence="2">The sequence shown here is derived from an EMBL/GenBank/DDBJ whole genome shotgun (WGS) entry which is preliminary data.</text>
</comment>
<keyword evidence="3" id="KW-1185">Reference proteome</keyword>
<feature type="compositionally biased region" description="Basic and acidic residues" evidence="1">
    <location>
        <begin position="204"/>
        <end position="220"/>
    </location>
</feature>
<dbReference type="Proteomes" id="UP001195483">
    <property type="component" value="Unassembled WGS sequence"/>
</dbReference>
<evidence type="ECO:0000313" key="3">
    <source>
        <dbReference type="Proteomes" id="UP001195483"/>
    </source>
</evidence>
<sequence length="244" mass="27276">MIGCLIRIQRKNSYSLEAVQRLVEETPSFATPSTIRRSLPMSAGNEERMIGAFPQSNTLYNVIRGLYRSDIMMDSVSIDTACSSIYSLEKWEDNNKKLDNIINLNEQDDISDKKISAACDDDTEENRLEESPSVCTLLSAAGYEEHNYSHITDGNGKRKVSQRIQSLYAKVKKGPRFSPVNSTVTGKTDVLCGDAYEMVDISRGVDHDKTFQDSKTDAESTKNQTTVSDDNNYLATTDDEPTEQ</sequence>